<dbReference type="ESTHER" id="tigja-ACHE2">
    <property type="family name" value="ACHE"/>
</dbReference>
<dbReference type="PROSITE" id="PS00941">
    <property type="entry name" value="CARBOXYLESTERASE_B_2"/>
    <property type="match status" value="1"/>
</dbReference>
<evidence type="ECO:0000256" key="1">
    <source>
        <dbReference type="ARBA" id="ARBA00005964"/>
    </source>
</evidence>
<evidence type="ECO:0000256" key="7">
    <source>
        <dbReference type="ARBA" id="ARBA00023180"/>
    </source>
</evidence>
<proteinExistence type="inferred from homology"/>
<evidence type="ECO:0000259" key="11">
    <source>
        <dbReference type="Pfam" id="PF00135"/>
    </source>
</evidence>
<dbReference type="PANTHER" id="PTHR43918">
    <property type="entry name" value="ACETYLCHOLINESTERASE"/>
    <property type="match status" value="1"/>
</dbReference>
<organism evidence="12">
    <name type="scientific">Tigriopus japonicus</name>
    <name type="common">Copepod</name>
    <dbReference type="NCBI Taxonomy" id="158387"/>
    <lineage>
        <taxon>Eukaryota</taxon>
        <taxon>Metazoa</taxon>
        <taxon>Ecdysozoa</taxon>
        <taxon>Arthropoda</taxon>
        <taxon>Crustacea</taxon>
        <taxon>Multicrustacea</taxon>
        <taxon>Hexanauplia</taxon>
        <taxon>Copepoda</taxon>
        <taxon>Harpacticoida</taxon>
        <taxon>Harpacticidae</taxon>
        <taxon>Tigriopus</taxon>
    </lineage>
</organism>
<dbReference type="AlphaFoldDB" id="A0A0A0QWL0"/>
<dbReference type="PANTHER" id="PTHR43918:SF4">
    <property type="entry name" value="CARBOXYLIC ESTER HYDROLASE"/>
    <property type="match status" value="1"/>
</dbReference>
<dbReference type="InterPro" id="IPR029058">
    <property type="entry name" value="AB_hydrolase_fold"/>
</dbReference>
<dbReference type="SUPFAM" id="SSF53474">
    <property type="entry name" value="alpha/beta-Hydrolases"/>
    <property type="match status" value="1"/>
</dbReference>
<dbReference type="PRINTS" id="PR00878">
    <property type="entry name" value="CHOLNESTRASE"/>
</dbReference>
<sequence length="635" mass="71549">MAEDLKDRQSLVNLRDQMLKVLFAKDDDKLISGSKLMTQERRVNIQANNGIIHGISDVIYPFTSKGDMMNAKTKRFLAIDDDDPELIKKVKQGTLKGINLSRHVRAWLGVPYAQPPVGELRFAPPEDLEERDDDDTLETRSQPNSCMQNLDTSGMTGAEMWNTKEELSEDCLYLNIYAPRNATELLPVLVWIHGGGHSTGAASLDQYDGQQLVSSGNIVFVAIQYRLGPLGFMYLGERSGIPGNMGLLDQVKALDWISQNIQTFNGNPDEVTLMGESSGAHSVALHMISPKSEGLFQKAILHSSGLNPSWGYQAPKNALENARNLSSLLDCPEDPEDILTCLREKDAEEITSKAKEVLPKEAFLTFPFVVTLDGNFITEEPQEALANEVISSKIPVLLGSNANEGFFDLLTNKPDTFPDKELDLRDMEMSEEDIEDQIKSLFPQYPAFIQRLIRHEYKDVISSSMAGKFHALDQIVGDSAYVCDTEHFAQAISENGNDVYRFHFNHQSSQDPWPEYTGSKHGDEIEFIFGRPLENPNKYEVEELSLASDMMTYWLNFVKTGNPNPSSLLASWPKYQEPCWPYLNLTAEFNGGKVFERTLNGRCEFWNEILPSLLKELETDDKEEENQEAEAREFF</sequence>
<protein>
    <recommendedName>
        <fullName evidence="2">acetylcholinesterase</fullName>
        <ecNumber evidence="2">3.1.1.7</ecNumber>
    </recommendedName>
</protein>
<evidence type="ECO:0000256" key="4">
    <source>
        <dbReference type="ARBA" id="ARBA00022801"/>
    </source>
</evidence>
<evidence type="ECO:0000256" key="2">
    <source>
        <dbReference type="ARBA" id="ARBA00013276"/>
    </source>
</evidence>
<keyword evidence="4" id="KW-0378">Hydrolase</keyword>
<dbReference type="EMBL" id="KJ815006">
    <property type="protein sequence ID" value="AIU38229.1"/>
    <property type="molecule type" value="Genomic_DNA"/>
</dbReference>
<dbReference type="EC" id="3.1.1.7" evidence="2"/>
<dbReference type="InterPro" id="IPR050654">
    <property type="entry name" value="AChE-related_enzymes"/>
</dbReference>
<name>A0A0A0QWL0_TIGJA</name>
<dbReference type="FunFam" id="3.40.50.1820:FF:000029">
    <property type="entry name" value="Acetylcholinesterase"/>
    <property type="match status" value="1"/>
</dbReference>
<keyword evidence="6" id="KW-1015">Disulfide bond</keyword>
<dbReference type="InterPro" id="IPR002018">
    <property type="entry name" value="CarbesteraseB"/>
</dbReference>
<feature type="active site" description="Charge relay system" evidence="9">
    <location>
        <position position="521"/>
    </location>
</feature>
<feature type="compositionally biased region" description="Polar residues" evidence="10">
    <location>
        <begin position="141"/>
        <end position="154"/>
    </location>
</feature>
<reference evidence="12" key="1">
    <citation type="journal article" date="2015" name="Comp. Biochem. Physiol. C Toxicol. Pharmacol.">
        <title>Inhibitory effects of biocides on transcription and protein activity of acetylcholinesterase in the intertidal copepod Tigriopus japonicus.</title>
        <authorList>
            <person name="Lee J.K."/>
            <person name="Kim B.-M."/>
            <person name="Jeong C.-B."/>
            <person name="Won E.-J."/>
            <person name="Rhee J.-S."/>
            <person name="Lee J.-S."/>
        </authorList>
    </citation>
    <scope>NUCLEOTIDE SEQUENCE</scope>
</reference>
<evidence type="ECO:0000313" key="12">
    <source>
        <dbReference type="EMBL" id="AIU38229.1"/>
    </source>
</evidence>
<dbReference type="InterPro" id="IPR019819">
    <property type="entry name" value="Carboxylesterase_B_CS"/>
</dbReference>
<evidence type="ECO:0000256" key="5">
    <source>
        <dbReference type="ARBA" id="ARBA00022867"/>
    </source>
</evidence>
<evidence type="ECO:0000256" key="10">
    <source>
        <dbReference type="SAM" id="MobiDB-lite"/>
    </source>
</evidence>
<feature type="active site" description="Charge relay system" evidence="9">
    <location>
        <position position="404"/>
    </location>
</feature>
<comment type="catalytic activity">
    <reaction evidence="8">
        <text>acetylcholine + H2O = choline + acetate + H(+)</text>
        <dbReference type="Rhea" id="RHEA:17561"/>
        <dbReference type="ChEBI" id="CHEBI:15354"/>
        <dbReference type="ChEBI" id="CHEBI:15355"/>
        <dbReference type="ChEBI" id="CHEBI:15377"/>
        <dbReference type="ChEBI" id="CHEBI:15378"/>
        <dbReference type="ChEBI" id="CHEBI:30089"/>
        <dbReference type="EC" id="3.1.1.7"/>
    </reaction>
</comment>
<evidence type="ECO:0000256" key="8">
    <source>
        <dbReference type="ARBA" id="ARBA00048484"/>
    </source>
</evidence>
<dbReference type="GO" id="GO:0003990">
    <property type="term" value="F:acetylcholinesterase activity"/>
    <property type="evidence" value="ECO:0007669"/>
    <property type="project" value="UniProtKB-EC"/>
</dbReference>
<dbReference type="InterPro" id="IPR000997">
    <property type="entry name" value="Cholinesterase"/>
</dbReference>
<feature type="compositionally biased region" description="Acidic residues" evidence="10">
    <location>
        <begin position="126"/>
        <end position="136"/>
    </location>
</feature>
<keyword evidence="5" id="KW-0531">Neurotransmitter degradation</keyword>
<dbReference type="Pfam" id="PF00135">
    <property type="entry name" value="COesterase"/>
    <property type="match status" value="1"/>
</dbReference>
<feature type="active site" description="Acyl-ester intermediate" evidence="9">
    <location>
        <position position="277"/>
    </location>
</feature>
<evidence type="ECO:0000256" key="9">
    <source>
        <dbReference type="PIRSR" id="PIRSR600997-1"/>
    </source>
</evidence>
<accession>A0A0A0QWL0</accession>
<comment type="similarity">
    <text evidence="1">Belongs to the type-B carboxylesterase/lipase family.</text>
</comment>
<dbReference type="Gene3D" id="3.40.50.1820">
    <property type="entry name" value="alpha/beta hydrolase"/>
    <property type="match status" value="1"/>
</dbReference>
<evidence type="ECO:0000256" key="3">
    <source>
        <dbReference type="ARBA" id="ARBA00022487"/>
    </source>
</evidence>
<keyword evidence="3" id="KW-0719">Serine esterase</keyword>
<feature type="domain" description="Carboxylesterase type B" evidence="11">
    <location>
        <begin position="89"/>
        <end position="606"/>
    </location>
</feature>
<feature type="region of interest" description="Disordered" evidence="10">
    <location>
        <begin position="125"/>
        <end position="154"/>
    </location>
</feature>
<keyword evidence="7" id="KW-0325">Glycoprotein</keyword>
<evidence type="ECO:0000256" key="6">
    <source>
        <dbReference type="ARBA" id="ARBA00023157"/>
    </source>
</evidence>